<sequence length="421" mass="45163">MTTPTYDAPLQNWARNVTFAPERAVRPRSVDELRDVVASTARVRALGTGHSFSPVADTDGTLVLLDSLPRVLEVDAVASTARVSAGTRWGELAPLVDAHGLALHNMGSLPHISVAGSASTGTHGSGSGLGCLATAVRSLDLVTADGSLHTLQRGDADFDGSVVALGALGIVTSMTLDLEPSYDVEQTVWEGLPFGTAVERFDDVMGAAYSVSLFTTWTGHGFEQVWVKRRAGGDPADLGWTGSRPADAPRHPVPGVAADACTEQGGVPGPWFERLPHFRLEFTPSAGAELQTEYMVPRSVAREALEAVQRVAHLVAPVLQISEVRTVAGDDLWLSPCQGRDTVCIHFTWVDDAEAVAPAVLAVERGLAPYDARPHWGKVFTTDPDVVRSLYPRRREFEDLRARLDPGGVFGNAFVDRYLLR</sequence>
<keyword evidence="4" id="KW-1185">Reference proteome</keyword>
<accession>A0ABW1SZA9</accession>
<dbReference type="InterPro" id="IPR010031">
    <property type="entry name" value="FAD_lactone_oxidase-like"/>
</dbReference>
<dbReference type="InterPro" id="IPR016167">
    <property type="entry name" value="FAD-bd_PCMH_sub1"/>
</dbReference>
<dbReference type="Pfam" id="PF04030">
    <property type="entry name" value="ALO"/>
    <property type="match status" value="1"/>
</dbReference>
<dbReference type="PANTHER" id="PTHR43762:SF1">
    <property type="entry name" value="D-ARABINONO-1,4-LACTONE OXIDASE"/>
    <property type="match status" value="1"/>
</dbReference>
<dbReference type="InterPro" id="IPR036318">
    <property type="entry name" value="FAD-bd_PCMH-like_sf"/>
</dbReference>
<protein>
    <submittedName>
        <fullName evidence="3">FAD-binding protein</fullName>
    </submittedName>
</protein>
<name>A0ABW1SZA9_9ACTN</name>
<dbReference type="PANTHER" id="PTHR43762">
    <property type="entry name" value="L-GULONOLACTONE OXIDASE"/>
    <property type="match status" value="1"/>
</dbReference>
<dbReference type="Gene3D" id="3.30.70.2520">
    <property type="match status" value="1"/>
</dbReference>
<dbReference type="EMBL" id="JBHSTI010000008">
    <property type="protein sequence ID" value="MFC6237601.1"/>
    <property type="molecule type" value="Genomic_DNA"/>
</dbReference>
<dbReference type="InterPro" id="IPR016171">
    <property type="entry name" value="Vanillyl_alc_oxidase_C-sub2"/>
</dbReference>
<dbReference type="InterPro" id="IPR007173">
    <property type="entry name" value="ALO_C"/>
</dbReference>
<keyword evidence="1" id="KW-0560">Oxidoreductase</keyword>
<reference evidence="4" key="1">
    <citation type="journal article" date="2019" name="Int. J. Syst. Evol. Microbiol.">
        <title>The Global Catalogue of Microorganisms (GCM) 10K type strain sequencing project: providing services to taxonomists for standard genome sequencing and annotation.</title>
        <authorList>
            <consortium name="The Broad Institute Genomics Platform"/>
            <consortium name="The Broad Institute Genome Sequencing Center for Infectious Disease"/>
            <person name="Wu L."/>
            <person name="Ma J."/>
        </authorList>
    </citation>
    <scope>NUCLEOTIDE SEQUENCE [LARGE SCALE GENOMIC DNA]</scope>
    <source>
        <strain evidence="4">CGMCC 4.7317</strain>
    </source>
</reference>
<dbReference type="PIRSF" id="PIRSF000136">
    <property type="entry name" value="LGO_GLO"/>
    <property type="match status" value="1"/>
</dbReference>
<comment type="caution">
    <text evidence="3">The sequence shown here is derived from an EMBL/GenBank/DDBJ whole genome shotgun (WGS) entry which is preliminary data.</text>
</comment>
<dbReference type="Gene3D" id="1.10.45.10">
    <property type="entry name" value="Vanillyl-alcohol Oxidase, Chain A, domain 4"/>
    <property type="match status" value="1"/>
</dbReference>
<evidence type="ECO:0000256" key="1">
    <source>
        <dbReference type="ARBA" id="ARBA00023002"/>
    </source>
</evidence>
<dbReference type="RefSeq" id="WP_386765047.1">
    <property type="nucleotide sequence ID" value="NZ_JBHSTI010000008.1"/>
</dbReference>
<dbReference type="SUPFAM" id="SSF56176">
    <property type="entry name" value="FAD-binding/transporter-associated domain-like"/>
    <property type="match status" value="1"/>
</dbReference>
<gene>
    <name evidence="3" type="ORF">ACFQGU_06905</name>
</gene>
<dbReference type="Gene3D" id="3.30.70.2530">
    <property type="match status" value="1"/>
</dbReference>
<dbReference type="InterPro" id="IPR016169">
    <property type="entry name" value="FAD-bd_PCMH_sub2"/>
</dbReference>
<evidence type="ECO:0000313" key="3">
    <source>
        <dbReference type="EMBL" id="MFC6237601.1"/>
    </source>
</evidence>
<feature type="domain" description="FAD-binding PCMH-type" evidence="2">
    <location>
        <begin position="17"/>
        <end position="181"/>
    </location>
</feature>
<dbReference type="PROSITE" id="PS51387">
    <property type="entry name" value="FAD_PCMH"/>
    <property type="match status" value="1"/>
</dbReference>
<organism evidence="3 4">
    <name type="scientific">Longivirga aurantiaca</name>
    <dbReference type="NCBI Taxonomy" id="1837743"/>
    <lineage>
        <taxon>Bacteria</taxon>
        <taxon>Bacillati</taxon>
        <taxon>Actinomycetota</taxon>
        <taxon>Actinomycetes</taxon>
        <taxon>Sporichthyales</taxon>
        <taxon>Sporichthyaceae</taxon>
        <taxon>Longivirga</taxon>
    </lineage>
</organism>
<evidence type="ECO:0000259" key="2">
    <source>
        <dbReference type="PROSITE" id="PS51387"/>
    </source>
</evidence>
<dbReference type="Proteomes" id="UP001596138">
    <property type="component" value="Unassembled WGS sequence"/>
</dbReference>
<dbReference type="Gene3D" id="3.30.43.10">
    <property type="entry name" value="Uridine Diphospho-n-acetylenolpyruvylglucosamine Reductase, domain 2"/>
    <property type="match status" value="1"/>
</dbReference>
<evidence type="ECO:0000313" key="4">
    <source>
        <dbReference type="Proteomes" id="UP001596138"/>
    </source>
</evidence>
<dbReference type="InterPro" id="IPR006094">
    <property type="entry name" value="Oxid_FAD_bind_N"/>
</dbReference>
<dbReference type="InterPro" id="IPR016166">
    <property type="entry name" value="FAD-bd_PCMH"/>
</dbReference>
<dbReference type="Pfam" id="PF01565">
    <property type="entry name" value="FAD_binding_4"/>
    <property type="match status" value="1"/>
</dbReference>
<dbReference type="Gene3D" id="3.30.465.10">
    <property type="match status" value="1"/>
</dbReference>
<proteinExistence type="predicted"/>